<dbReference type="AlphaFoldDB" id="A0A915CVT9"/>
<dbReference type="WBParaSite" id="jg13150">
    <property type="protein sequence ID" value="jg13150"/>
    <property type="gene ID" value="jg13150"/>
</dbReference>
<name>A0A915CVT9_9BILA</name>
<keyword evidence="1" id="KW-1185">Reference proteome</keyword>
<reference evidence="2" key="1">
    <citation type="submission" date="2022-11" db="UniProtKB">
        <authorList>
            <consortium name="WormBaseParasite"/>
        </authorList>
    </citation>
    <scope>IDENTIFICATION</scope>
</reference>
<proteinExistence type="predicted"/>
<protein>
    <submittedName>
        <fullName evidence="2">Uncharacterized protein</fullName>
    </submittedName>
</protein>
<sequence length="173" mass="19618">MKKALYSTSTIFSKELKMTIHRLKTMGRKLSTAFSWEHGKLIIKEQLSKYGSAAGNYFLNLAISLYVAVKAFFFQRSSQSGEDYKLFSYLAMAVDIAAVGQAALEEAIFFFSDHLERAGSVFNHEAIREHHPYAFQIATLEEELKKSHIDHFSPAELRMTDRPKPAEATVFGQ</sequence>
<evidence type="ECO:0000313" key="1">
    <source>
        <dbReference type="Proteomes" id="UP000887574"/>
    </source>
</evidence>
<organism evidence="1 2">
    <name type="scientific">Ditylenchus dipsaci</name>
    <dbReference type="NCBI Taxonomy" id="166011"/>
    <lineage>
        <taxon>Eukaryota</taxon>
        <taxon>Metazoa</taxon>
        <taxon>Ecdysozoa</taxon>
        <taxon>Nematoda</taxon>
        <taxon>Chromadorea</taxon>
        <taxon>Rhabditida</taxon>
        <taxon>Tylenchina</taxon>
        <taxon>Tylenchomorpha</taxon>
        <taxon>Sphaerularioidea</taxon>
        <taxon>Anguinidae</taxon>
        <taxon>Anguininae</taxon>
        <taxon>Ditylenchus</taxon>
    </lineage>
</organism>
<evidence type="ECO:0000313" key="2">
    <source>
        <dbReference type="WBParaSite" id="jg13150"/>
    </source>
</evidence>
<dbReference type="Proteomes" id="UP000887574">
    <property type="component" value="Unplaced"/>
</dbReference>
<accession>A0A915CVT9</accession>